<dbReference type="PANTHER" id="PTHR43597">
    <property type="entry name" value="SULFUR ACCEPTOR PROTEIN CSDE"/>
    <property type="match status" value="1"/>
</dbReference>
<dbReference type="InterPro" id="IPR003808">
    <property type="entry name" value="Fe-S_metab-assoc_dom"/>
</dbReference>
<dbReference type="Proteomes" id="UP000830925">
    <property type="component" value="Chromosome"/>
</dbReference>
<comment type="similarity">
    <text evidence="1">Belongs to the SufE family.</text>
</comment>
<name>A0AAE9KM71_ALCFA</name>
<dbReference type="SUPFAM" id="SSF82649">
    <property type="entry name" value="SufE/NifU"/>
    <property type="match status" value="1"/>
</dbReference>
<dbReference type="Gene3D" id="3.90.1010.10">
    <property type="match status" value="1"/>
</dbReference>
<reference evidence="3" key="1">
    <citation type="submission" date="2022-04" db="EMBL/GenBank/DDBJ databases">
        <title>Genomic mining of Alcaligenes faecalis D334 producing ectoin and derivatives.</title>
        <authorList>
            <person name="Doan V.T."/>
            <person name="Quach N.T."/>
            <person name="Vu T.-H.-N."/>
            <person name="Phi Q.-T."/>
        </authorList>
    </citation>
    <scope>NUCLEOTIDE SEQUENCE</scope>
    <source>
        <strain evidence="3">D334</strain>
    </source>
</reference>
<evidence type="ECO:0000259" key="2">
    <source>
        <dbReference type="Pfam" id="PF02657"/>
    </source>
</evidence>
<evidence type="ECO:0000313" key="3">
    <source>
        <dbReference type="EMBL" id="UPL19863.1"/>
    </source>
</evidence>
<evidence type="ECO:0000256" key="1">
    <source>
        <dbReference type="ARBA" id="ARBA00010282"/>
    </source>
</evidence>
<organism evidence="3 4">
    <name type="scientific">Alcaligenes faecalis</name>
    <dbReference type="NCBI Taxonomy" id="511"/>
    <lineage>
        <taxon>Bacteria</taxon>
        <taxon>Pseudomonadati</taxon>
        <taxon>Pseudomonadota</taxon>
        <taxon>Betaproteobacteria</taxon>
        <taxon>Burkholderiales</taxon>
        <taxon>Alcaligenaceae</taxon>
        <taxon>Alcaligenes</taxon>
    </lineage>
</organism>
<dbReference type="EMBL" id="CP095873">
    <property type="protein sequence ID" value="UPL19863.1"/>
    <property type="molecule type" value="Genomic_DNA"/>
</dbReference>
<evidence type="ECO:0000313" key="4">
    <source>
        <dbReference type="Proteomes" id="UP000830925"/>
    </source>
</evidence>
<dbReference type="PANTHER" id="PTHR43597:SF5">
    <property type="entry name" value="SUFE-LIKE PROTEIN 2, CHLOROPLASTIC"/>
    <property type="match status" value="1"/>
</dbReference>
<proteinExistence type="inferred from homology"/>
<protein>
    <submittedName>
        <fullName evidence="3">SufE family protein</fullName>
    </submittedName>
</protein>
<dbReference type="Pfam" id="PF02657">
    <property type="entry name" value="SufE"/>
    <property type="match status" value="1"/>
</dbReference>
<sequence>MFVVTLGIRAGMTLFQLLMIGVGNRSSKQEKTVGKDAAPEESIVQAQQAIVESFQFLGNWMARYEYLIDLGRSLPDFPDEWRTEMNRLHGCQAQVWMVSELRDHKLFFQARSDSAIVTGLLALLMQVYSGRMPQEILSYPPDFLRAIELEQHLSPNRANGLFHMMERIRLTAKDALDVEAEKVKP</sequence>
<dbReference type="AlphaFoldDB" id="A0AAE9KM71"/>
<gene>
    <name evidence="3" type="ORF">MXF72_10490</name>
</gene>
<accession>A0AAE9KM71</accession>
<feature type="domain" description="Fe-S metabolism associated" evidence="2">
    <location>
        <begin position="51"/>
        <end position="169"/>
    </location>
</feature>
<dbReference type="RefSeq" id="WP_247965523.1">
    <property type="nucleotide sequence ID" value="NZ_CP095873.1"/>
</dbReference>